<feature type="domain" description="Serine aminopeptidase S33" evidence="1">
    <location>
        <begin position="50"/>
        <end position="149"/>
    </location>
</feature>
<keyword evidence="3" id="KW-1185">Reference proteome</keyword>
<dbReference type="SUPFAM" id="SSF53474">
    <property type="entry name" value="alpha/beta-Hydrolases"/>
    <property type="match status" value="1"/>
</dbReference>
<dbReference type="Proteomes" id="UP000663570">
    <property type="component" value="Chromosome"/>
</dbReference>
<sequence length="277" mass="28437">MSSAIVGQPGFLPGPGGDRFILSFSPRAAPVGRLILLQPFAEEANKSRRMLSECARAAAGAGWQVLLGDVFGTGDSAGDFADADWDAWLADVVRFCEAAPGNTPIVLCGVRFGALLLAGALQRGLTADAVVLINPVISGKMALTQFLRLGAAGELGADASARIDTRGLRERLDRGETVEIAGYGLSPALAAGMEASEFDLFGGASRLGWIEIGSVAGGDLPPATARTIEKLSAKGADIQTEALVGPAFWQTQEIETVTGLPAALVSMLGRLTSGAAA</sequence>
<evidence type="ECO:0000259" key="1">
    <source>
        <dbReference type="Pfam" id="PF12146"/>
    </source>
</evidence>
<dbReference type="EMBL" id="CP071060">
    <property type="protein sequence ID" value="QSI78158.1"/>
    <property type="molecule type" value="Genomic_DNA"/>
</dbReference>
<protein>
    <submittedName>
        <fullName evidence="2">Hydrolase 2, exosortase A system-associated</fullName>
    </submittedName>
</protein>
<gene>
    <name evidence="2" type="ORF">JY500_05825</name>
</gene>
<dbReference type="Gene3D" id="3.40.50.1820">
    <property type="entry name" value="alpha/beta hydrolase"/>
    <property type="match status" value="1"/>
</dbReference>
<dbReference type="InterPro" id="IPR022742">
    <property type="entry name" value="Hydrolase_4"/>
</dbReference>
<dbReference type="NCBIfam" id="TIGR03101">
    <property type="entry name" value="hydr2_PEP"/>
    <property type="match status" value="1"/>
</dbReference>
<dbReference type="InterPro" id="IPR029058">
    <property type="entry name" value="AB_hydrolase_fold"/>
</dbReference>
<reference evidence="2 3" key="1">
    <citation type="submission" date="2021-02" db="EMBL/GenBank/DDBJ databases">
        <title>Niveibacterium changnyeongensis HC41.</title>
        <authorList>
            <person name="Kang M."/>
        </authorList>
    </citation>
    <scope>NUCLEOTIDE SEQUENCE [LARGE SCALE GENOMIC DNA]</scope>
    <source>
        <strain evidence="2 3">HC41</strain>
    </source>
</reference>
<accession>A0ABX7M8W3</accession>
<dbReference type="Pfam" id="PF12146">
    <property type="entry name" value="Hydrolase_4"/>
    <property type="match status" value="1"/>
</dbReference>
<organism evidence="2 3">
    <name type="scientific">Niveibacterium microcysteis</name>
    <dbReference type="NCBI Taxonomy" id="2811415"/>
    <lineage>
        <taxon>Bacteria</taxon>
        <taxon>Pseudomonadati</taxon>
        <taxon>Pseudomonadota</taxon>
        <taxon>Betaproteobacteria</taxon>
        <taxon>Rhodocyclales</taxon>
        <taxon>Rhodocyclaceae</taxon>
        <taxon>Niveibacterium</taxon>
    </lineage>
</organism>
<evidence type="ECO:0000313" key="2">
    <source>
        <dbReference type="EMBL" id="QSI78158.1"/>
    </source>
</evidence>
<keyword evidence="2" id="KW-0378">Hydrolase</keyword>
<name>A0ABX7M8W3_9RHOO</name>
<proteinExistence type="predicted"/>
<evidence type="ECO:0000313" key="3">
    <source>
        <dbReference type="Proteomes" id="UP000663570"/>
    </source>
</evidence>
<dbReference type="GO" id="GO:0016787">
    <property type="term" value="F:hydrolase activity"/>
    <property type="evidence" value="ECO:0007669"/>
    <property type="project" value="UniProtKB-KW"/>
</dbReference>
<dbReference type="RefSeq" id="WP_206255462.1">
    <property type="nucleotide sequence ID" value="NZ_CP071060.1"/>
</dbReference>
<dbReference type="InterPro" id="IPR017532">
    <property type="entry name" value="Hydrolase-2_PEP"/>
</dbReference>